<feature type="domain" description="Phthiocerol/phthiodiolone dimycocerosyl transferase C-terminal" evidence="14">
    <location>
        <begin position="192"/>
        <end position="253"/>
    </location>
</feature>
<protein>
    <recommendedName>
        <fullName evidence="6">Phthiocerol/phthiodiolone dimycocerosyl transferase</fullName>
        <ecNumber evidence="5">2.3.1.282</ecNumber>
    </recommendedName>
    <alternativeName>
        <fullName evidence="11">Acyltransferase PapA5</fullName>
    </alternativeName>
    <alternativeName>
        <fullName evidence="9">Phthiocerol/phthiodiolone O-acyltransferase</fullName>
    </alternativeName>
    <alternativeName>
        <fullName evidence="10">Polyketide synthase-associated protein A5</fullName>
    </alternativeName>
</protein>
<dbReference type="InterPro" id="IPR023213">
    <property type="entry name" value="CAT-like_dom_sf"/>
</dbReference>
<dbReference type="PANTHER" id="PTHR28037:SF1">
    <property type="entry name" value="ALCOHOL O-ACETYLTRANSFERASE 1-RELATED"/>
    <property type="match status" value="1"/>
</dbReference>
<comment type="catalytic activity">
    <reaction evidence="1">
        <text>2 a mycocerosyl-[mycocerosic acid synthase] + a phthiocerol = a dimycocerosyl phthiocerol + 2 holo-[mycocerosic acid synthase].</text>
        <dbReference type="EC" id="2.3.1.282"/>
    </reaction>
</comment>
<dbReference type="Proteomes" id="UP000558089">
    <property type="component" value="Unassembled WGS sequence"/>
</dbReference>
<keyword evidence="7" id="KW-0808">Transferase</keyword>
<feature type="region of interest" description="Disordered" evidence="12">
    <location>
        <begin position="157"/>
        <end position="181"/>
    </location>
</feature>
<evidence type="ECO:0000256" key="11">
    <source>
        <dbReference type="ARBA" id="ARBA00033407"/>
    </source>
</evidence>
<proteinExistence type="inferred from homology"/>
<dbReference type="InterPro" id="IPR031641">
    <property type="entry name" value="PapA_C"/>
</dbReference>
<dbReference type="GO" id="GO:0016746">
    <property type="term" value="F:acyltransferase activity"/>
    <property type="evidence" value="ECO:0007669"/>
    <property type="project" value="UniProtKB-KW"/>
</dbReference>
<dbReference type="AlphaFoldDB" id="A0A850NN27"/>
<evidence type="ECO:0000256" key="10">
    <source>
        <dbReference type="ARBA" id="ARBA00032317"/>
    </source>
</evidence>
<evidence type="ECO:0000256" key="5">
    <source>
        <dbReference type="ARBA" id="ARBA00012866"/>
    </source>
</evidence>
<evidence type="ECO:0000256" key="12">
    <source>
        <dbReference type="SAM" id="MobiDB-lite"/>
    </source>
</evidence>
<name>A0A850NN27_9FLAO</name>
<comment type="catalytic activity">
    <reaction evidence="3">
        <text>2 a mycocerosyl-[mycocerosic acid synthase] + a phthiodiolone = a dimycocerosyl phthiodiolone + 2 holo-[mycocerosic acid synthase].</text>
        <dbReference type="EC" id="2.3.1.282"/>
    </reaction>
</comment>
<evidence type="ECO:0000256" key="4">
    <source>
        <dbReference type="ARBA" id="ARBA00006558"/>
    </source>
</evidence>
<evidence type="ECO:0000256" key="9">
    <source>
        <dbReference type="ARBA" id="ARBA00030465"/>
    </source>
</evidence>
<evidence type="ECO:0000256" key="3">
    <source>
        <dbReference type="ARBA" id="ARBA00001907"/>
    </source>
</evidence>
<dbReference type="Gene3D" id="3.30.559.30">
    <property type="entry name" value="Nonribosomal peptide synthetase, condensation domain"/>
    <property type="match status" value="1"/>
</dbReference>
<evidence type="ECO:0000313" key="15">
    <source>
        <dbReference type="EMBL" id="NVN18737.1"/>
    </source>
</evidence>
<evidence type="ECO:0000259" key="13">
    <source>
        <dbReference type="Pfam" id="PF00668"/>
    </source>
</evidence>
<evidence type="ECO:0000313" key="16">
    <source>
        <dbReference type="Proteomes" id="UP000558089"/>
    </source>
</evidence>
<evidence type="ECO:0000256" key="1">
    <source>
        <dbReference type="ARBA" id="ARBA00000026"/>
    </source>
</evidence>
<evidence type="ECO:0000256" key="8">
    <source>
        <dbReference type="ARBA" id="ARBA00023315"/>
    </source>
</evidence>
<dbReference type="PANTHER" id="PTHR28037">
    <property type="entry name" value="ALCOHOL O-ACETYLTRANSFERASE 1-RELATED"/>
    <property type="match status" value="1"/>
</dbReference>
<dbReference type="Pfam" id="PF16911">
    <property type="entry name" value="PapA_C"/>
    <property type="match status" value="1"/>
</dbReference>
<dbReference type="EC" id="2.3.1.282" evidence="5"/>
<dbReference type="RefSeq" id="WP_176620424.1">
    <property type="nucleotide sequence ID" value="NZ_WYET01000004.1"/>
</dbReference>
<dbReference type="SUPFAM" id="SSF52777">
    <property type="entry name" value="CoA-dependent acyltransferases"/>
    <property type="match status" value="2"/>
</dbReference>
<reference evidence="15 16" key="1">
    <citation type="submission" date="2020-01" db="EMBL/GenBank/DDBJ databases">
        <title>Draft Genome Analysis of Muricauda sp. HICW Isolated from coastal seawater of PR China.</title>
        <authorList>
            <person name="Chen M.-X."/>
        </authorList>
    </citation>
    <scope>NUCLEOTIDE SEQUENCE [LARGE SCALE GENOMIC DNA]</scope>
    <source>
        <strain evidence="15 16">HICW</strain>
    </source>
</reference>
<keyword evidence="8" id="KW-0012">Acyltransferase</keyword>
<evidence type="ECO:0000256" key="6">
    <source>
        <dbReference type="ARBA" id="ARBA00013449"/>
    </source>
</evidence>
<dbReference type="InterPro" id="IPR001242">
    <property type="entry name" value="Condensation_dom"/>
</dbReference>
<evidence type="ECO:0000259" key="14">
    <source>
        <dbReference type="Pfam" id="PF16911"/>
    </source>
</evidence>
<feature type="domain" description="Condensation" evidence="13">
    <location>
        <begin position="38"/>
        <end position="155"/>
    </location>
</feature>
<organism evidence="15 16">
    <name type="scientific">Flagellimonas chongwuensis</name>
    <dbReference type="NCBI Taxonomy" id="2697365"/>
    <lineage>
        <taxon>Bacteria</taxon>
        <taxon>Pseudomonadati</taxon>
        <taxon>Bacteroidota</taxon>
        <taxon>Flavobacteriia</taxon>
        <taxon>Flavobacteriales</taxon>
        <taxon>Flavobacteriaceae</taxon>
        <taxon>Flagellimonas</taxon>
    </lineage>
</organism>
<accession>A0A850NN27</accession>
<sequence>MRNKQNRTLGAFEKTFWLLDLIDSKDFAIAGEIEGHKPVSEWRKALNKAQLRHPNLSVRIVMDAYSRPVFKHASFLPIPLRVLEVDQDYRWEQEVEKELSTRFNTEKEALLRAVLIQRPQDTVLILTGHHSQSDGTSMTYLFRDILTAVSGKELDPMQAQESNDETLGLPEDKVSPSSQRTQPLVKVNKGFAPKISSHRLSKELTNNLLERSREEYTTVHGALCAAALIACRAMRKEWAEKKIELISPICSRKALQLDDNYGLNITTHPVYFEGDQEFSFWQLARFAKAGLAGTDTKEHVKNYINFFRDLTYNTTDLNKIIEVLKEAFNQEIMVTNLGLIKYRTDFGSLKLKTLYGPMVRSGKGMEQTIGAITSNGSLCLTNTSDTPIEGLLLEMENILTRACHSV</sequence>
<comment type="caution">
    <text evidence="15">The sequence shown here is derived from an EMBL/GenBank/DDBJ whole genome shotgun (WGS) entry which is preliminary data.</text>
</comment>
<keyword evidence="16" id="KW-1185">Reference proteome</keyword>
<comment type="catalytic activity">
    <reaction evidence="2">
        <text>2 a mycocerosyl-[mycocerosic acid synthase] + a phenolphthiocerol = a dimycocerosyl phenolphthiocerol + 2 holo-[mycocerosic acid synthase].</text>
        <dbReference type="EC" id="2.3.1.282"/>
    </reaction>
</comment>
<comment type="similarity">
    <text evidence="4">Belongs to the acyltransferase PapA5 family.</text>
</comment>
<dbReference type="EMBL" id="WYET01000004">
    <property type="protein sequence ID" value="NVN18737.1"/>
    <property type="molecule type" value="Genomic_DNA"/>
</dbReference>
<dbReference type="InterPro" id="IPR052058">
    <property type="entry name" value="Alcohol_O-acetyltransferase"/>
</dbReference>
<dbReference type="Gene3D" id="3.30.559.10">
    <property type="entry name" value="Chloramphenicol acetyltransferase-like domain"/>
    <property type="match status" value="1"/>
</dbReference>
<evidence type="ECO:0000256" key="2">
    <source>
        <dbReference type="ARBA" id="ARBA00000625"/>
    </source>
</evidence>
<gene>
    <name evidence="15" type="ORF">GUA46_10310</name>
</gene>
<dbReference type="Pfam" id="PF00668">
    <property type="entry name" value="Condensation"/>
    <property type="match status" value="1"/>
</dbReference>
<evidence type="ECO:0000256" key="7">
    <source>
        <dbReference type="ARBA" id="ARBA00022679"/>
    </source>
</evidence>